<evidence type="ECO:0000313" key="2">
    <source>
        <dbReference type="Proteomes" id="UP000007797"/>
    </source>
</evidence>
<reference evidence="2" key="1">
    <citation type="journal article" date="2011" name="Genome Res.">
        <title>Phylogeny-wide analysis of social amoeba genomes highlights ancient origins for complex intercellular communication.</title>
        <authorList>
            <person name="Heidel A.J."/>
            <person name="Lawal H.M."/>
            <person name="Felder M."/>
            <person name="Schilde C."/>
            <person name="Helps N.R."/>
            <person name="Tunggal B."/>
            <person name="Rivero F."/>
            <person name="John U."/>
            <person name="Schleicher M."/>
            <person name="Eichinger L."/>
            <person name="Platzer M."/>
            <person name="Noegel A.A."/>
            <person name="Schaap P."/>
            <person name="Gloeckner G."/>
        </authorList>
    </citation>
    <scope>NUCLEOTIDE SEQUENCE [LARGE SCALE GENOMIC DNA]</scope>
    <source>
        <strain evidence="2">SH3</strain>
    </source>
</reference>
<organism evidence="1 2">
    <name type="scientific">Cavenderia fasciculata</name>
    <name type="common">Slime mold</name>
    <name type="synonym">Dictyostelium fasciculatum</name>
    <dbReference type="NCBI Taxonomy" id="261658"/>
    <lineage>
        <taxon>Eukaryota</taxon>
        <taxon>Amoebozoa</taxon>
        <taxon>Evosea</taxon>
        <taxon>Eumycetozoa</taxon>
        <taxon>Dictyostelia</taxon>
        <taxon>Acytosteliales</taxon>
        <taxon>Cavenderiaceae</taxon>
        <taxon>Cavenderia</taxon>
    </lineage>
</organism>
<protein>
    <submittedName>
        <fullName evidence="1">Uncharacterized protein</fullName>
    </submittedName>
</protein>
<gene>
    <name evidence="1" type="ORF">DFA_06842</name>
</gene>
<dbReference type="Proteomes" id="UP000007797">
    <property type="component" value="Unassembled WGS sequence"/>
</dbReference>
<proteinExistence type="predicted"/>
<name>F4Q2F5_CACFS</name>
<dbReference type="EMBL" id="GL883020">
    <property type="protein sequence ID" value="EGG18175.1"/>
    <property type="molecule type" value="Genomic_DNA"/>
</dbReference>
<accession>F4Q2F5</accession>
<dbReference type="KEGG" id="dfa:DFA_06842"/>
<evidence type="ECO:0000313" key="1">
    <source>
        <dbReference type="EMBL" id="EGG18175.1"/>
    </source>
</evidence>
<keyword evidence="2" id="KW-1185">Reference proteome</keyword>
<dbReference type="RefSeq" id="XP_004366216.1">
    <property type="nucleotide sequence ID" value="XM_004366159.1"/>
</dbReference>
<sequence>MSGHISIFANLKCPMIIIIGSSVKQICRGDGGVPTPLDIMTSSRLGT</sequence>
<dbReference type="GeneID" id="14870152"/>
<dbReference type="AlphaFoldDB" id="F4Q2F5"/>